<name>A0ACC5RGP0_9HYPH</name>
<proteinExistence type="predicted"/>
<gene>
    <name evidence="1" type="ORF">JHL16_34700</name>
</gene>
<keyword evidence="2" id="KW-1185">Reference proteome</keyword>
<sequence length="119" mass="12674">MVDKRTIFIGDEADSYRQVKSIAGTPYTLVADDADSLLVHTHGSATVLNVPLQADVEFPIGTKITVLQYGAGQITWTAIGGVTLRKGLPTLKSLGQYATTWAVKIGLNEWLVSGELAAS</sequence>
<dbReference type="Proteomes" id="UP000616151">
    <property type="component" value="Unassembled WGS sequence"/>
</dbReference>
<reference evidence="1" key="1">
    <citation type="submission" date="2021-01" db="EMBL/GenBank/DDBJ databases">
        <authorList>
            <person name="Sun Q."/>
        </authorList>
    </citation>
    <scope>NUCLEOTIDE SEQUENCE</scope>
    <source>
        <strain evidence="1">YIM B02566</strain>
    </source>
</reference>
<evidence type="ECO:0000313" key="1">
    <source>
        <dbReference type="EMBL" id="MBK1871568.1"/>
    </source>
</evidence>
<evidence type="ECO:0000313" key="2">
    <source>
        <dbReference type="Proteomes" id="UP000616151"/>
    </source>
</evidence>
<comment type="caution">
    <text evidence="1">The sequence shown here is derived from an EMBL/GenBank/DDBJ whole genome shotgun (WGS) entry which is preliminary data.</text>
</comment>
<protein>
    <submittedName>
        <fullName evidence="1">Uncharacterized protein</fullName>
    </submittedName>
</protein>
<dbReference type="EMBL" id="JAENHL010000009">
    <property type="protein sequence ID" value="MBK1871568.1"/>
    <property type="molecule type" value="Genomic_DNA"/>
</dbReference>
<organism evidence="1 2">
    <name type="scientific">Taklimakanibacter albus</name>
    <dbReference type="NCBI Taxonomy" id="2800327"/>
    <lineage>
        <taxon>Bacteria</taxon>
        <taxon>Pseudomonadati</taxon>
        <taxon>Pseudomonadota</taxon>
        <taxon>Alphaproteobacteria</taxon>
        <taxon>Hyphomicrobiales</taxon>
        <taxon>Aestuariivirgaceae</taxon>
        <taxon>Taklimakanibacter</taxon>
    </lineage>
</organism>
<accession>A0ACC5RGP0</accession>